<dbReference type="Gene3D" id="1.25.40.10">
    <property type="entry name" value="Tetratricopeptide repeat domain"/>
    <property type="match status" value="2"/>
</dbReference>
<organism evidence="4 5">
    <name type="scientific">Listeria grayi FSL F6-1183</name>
    <dbReference type="NCBI Taxonomy" id="1265827"/>
    <lineage>
        <taxon>Bacteria</taxon>
        <taxon>Bacillati</taxon>
        <taxon>Bacillota</taxon>
        <taxon>Bacilli</taxon>
        <taxon>Bacillales</taxon>
        <taxon>Listeriaceae</taxon>
        <taxon>Listeria</taxon>
    </lineage>
</organism>
<dbReference type="InterPro" id="IPR011990">
    <property type="entry name" value="TPR-like_helical_dom_sf"/>
</dbReference>
<protein>
    <recommendedName>
        <fullName evidence="6">TPR domain-containing protein</fullName>
    </recommendedName>
</protein>
<comment type="caution">
    <text evidence="4">The sequence shown here is derived from an EMBL/GenBank/DDBJ whole genome shotgun (WGS) entry which is preliminary data.</text>
</comment>
<gene>
    <name evidence="4" type="ORF">LMUR_07194</name>
</gene>
<dbReference type="EMBL" id="AODG01000008">
    <property type="protein sequence ID" value="EUJ28327.1"/>
    <property type="molecule type" value="Genomic_DNA"/>
</dbReference>
<reference evidence="4 5" key="1">
    <citation type="submission" date="2012-12" db="EMBL/GenBank/DDBJ databases">
        <title>Novel taxa of Listeriaceae from agricultural environments in the United States.</title>
        <authorList>
            <person name="den Bakker H.C."/>
            <person name="Allred A."/>
            <person name="Warchocki S."/>
            <person name="Wright E.M."/>
            <person name="Burrell A."/>
            <person name="Nightingale K.K."/>
            <person name="Kephart D."/>
            <person name="Wiedmann M."/>
        </authorList>
    </citation>
    <scope>NUCLEOTIDE SEQUENCE [LARGE SCALE GENOMIC DNA]</scope>
    <source>
        <strain evidence="4 5">FSL F6-1183</strain>
    </source>
</reference>
<evidence type="ECO:0000313" key="5">
    <source>
        <dbReference type="Proteomes" id="UP000019251"/>
    </source>
</evidence>
<evidence type="ECO:0000256" key="3">
    <source>
        <dbReference type="PROSITE-ProRule" id="PRU00339"/>
    </source>
</evidence>
<dbReference type="SUPFAM" id="SSF48452">
    <property type="entry name" value="TPR-like"/>
    <property type="match status" value="2"/>
</dbReference>
<name>A0A829R6G9_LISGR</name>
<dbReference type="PROSITE" id="PS50005">
    <property type="entry name" value="TPR"/>
    <property type="match status" value="1"/>
</dbReference>
<dbReference type="InterPro" id="IPR019734">
    <property type="entry name" value="TPR_rpt"/>
</dbReference>
<accession>A0A829R6G9</accession>
<dbReference type="Proteomes" id="UP000019251">
    <property type="component" value="Unassembled WGS sequence"/>
</dbReference>
<dbReference type="InterPro" id="IPR051012">
    <property type="entry name" value="CellSynth/LPSAsmb/PSIAsmb"/>
</dbReference>
<evidence type="ECO:0000313" key="4">
    <source>
        <dbReference type="EMBL" id="EUJ28327.1"/>
    </source>
</evidence>
<dbReference type="PANTHER" id="PTHR45586">
    <property type="entry name" value="TPR REPEAT-CONTAINING PROTEIN PA4667"/>
    <property type="match status" value="1"/>
</dbReference>
<evidence type="ECO:0000256" key="1">
    <source>
        <dbReference type="ARBA" id="ARBA00022737"/>
    </source>
</evidence>
<keyword evidence="2 3" id="KW-0802">TPR repeat</keyword>
<dbReference type="PANTHER" id="PTHR45586:SF1">
    <property type="entry name" value="LIPOPOLYSACCHARIDE ASSEMBLY PROTEIN B"/>
    <property type="match status" value="1"/>
</dbReference>
<evidence type="ECO:0000256" key="2">
    <source>
        <dbReference type="ARBA" id="ARBA00022803"/>
    </source>
</evidence>
<evidence type="ECO:0008006" key="6">
    <source>
        <dbReference type="Google" id="ProtNLM"/>
    </source>
</evidence>
<proteinExistence type="predicted"/>
<keyword evidence="1" id="KW-0677">Repeat</keyword>
<feature type="repeat" description="TPR" evidence="3">
    <location>
        <begin position="16"/>
        <end position="49"/>
    </location>
</feature>
<dbReference type="AlphaFoldDB" id="A0A829R6G9"/>
<dbReference type="RefSeq" id="WP_052009151.1">
    <property type="nucleotide sequence ID" value="NZ_AODG01000008.1"/>
</dbReference>
<sequence>MKQESKQNIIRFLPSGHYYFERGIHAFREGEMKEAVRYLLRANDLSPNDPIILCQLAICYTELGQFLKSNRLLLQVIDTLDTSLHYCYYFIANNFAYLNDISHAIQYAKRYLELDPDGEYAEEVEDLLEVLAEENPIRHLRENQFANIEQQFQDYIKEWRRYEASENMEAAAQFLEGVLLREPNFWPAYNQLALLDFRQLKEAEGLKVLLELIDRDPGNLMGLADLCMYYFYKADMESCREIYGRLDHVAPTLVHHKEKLAIVHTMLGNIEKARALFVQLAETEVVDKTAYYYYFAKVEAFSGEMESAEDLWQLFTIISGYEPMNFPWKNNRQNDVLEIIALLRSTQPAEKLYGAYQLAHSANRAELLLFDPLFDQSSWDYDAYLILTDFKTMGDSIEEKKYLLSLPFVGT</sequence>